<evidence type="ECO:0000313" key="7">
    <source>
        <dbReference type="WBParaSite" id="Gr19_v10_g7708.t1"/>
    </source>
</evidence>
<dbReference type="InterPro" id="IPR037163">
    <property type="entry name" value="Spermidine_synt_N_sf"/>
</dbReference>
<evidence type="ECO:0000256" key="1">
    <source>
        <dbReference type="ARBA" id="ARBA00007867"/>
    </source>
</evidence>
<dbReference type="NCBIfam" id="NF037959">
    <property type="entry name" value="MFS_SpdSyn"/>
    <property type="match status" value="1"/>
</dbReference>
<evidence type="ECO:0000256" key="3">
    <source>
        <dbReference type="PROSITE-ProRule" id="PRU00354"/>
    </source>
</evidence>
<dbReference type="AlphaFoldDB" id="A0A914I5J0"/>
<dbReference type="HAMAP" id="MF_00198">
    <property type="entry name" value="Spermidine_synth"/>
    <property type="match status" value="1"/>
</dbReference>
<evidence type="ECO:0000256" key="4">
    <source>
        <dbReference type="RuleBase" id="RU003836"/>
    </source>
</evidence>
<dbReference type="CDD" id="cd02440">
    <property type="entry name" value="AdoMet_MTases"/>
    <property type="match status" value="1"/>
</dbReference>
<dbReference type="GO" id="GO:0005829">
    <property type="term" value="C:cytosol"/>
    <property type="evidence" value="ECO:0007669"/>
    <property type="project" value="TreeGrafter"/>
</dbReference>
<dbReference type="Proteomes" id="UP000887572">
    <property type="component" value="Unplaced"/>
</dbReference>
<evidence type="ECO:0000256" key="2">
    <source>
        <dbReference type="ARBA" id="ARBA00022679"/>
    </source>
</evidence>
<dbReference type="InterPro" id="IPR029063">
    <property type="entry name" value="SAM-dependent_MTases_sf"/>
</dbReference>
<dbReference type="PROSITE" id="PS51006">
    <property type="entry name" value="PABS_2"/>
    <property type="match status" value="1"/>
</dbReference>
<keyword evidence="3" id="KW-0620">Polyamine biosynthesis</keyword>
<protein>
    <submittedName>
        <fullName evidence="7">PABS domain-containing protein</fullName>
    </submittedName>
</protein>
<dbReference type="PANTHER" id="PTHR11558:SF11">
    <property type="entry name" value="SPERMIDINE SYNTHASE"/>
    <property type="match status" value="1"/>
</dbReference>
<dbReference type="Gene3D" id="2.30.140.10">
    <property type="entry name" value="Spermidine synthase, tetramerisation domain"/>
    <property type="match status" value="1"/>
</dbReference>
<dbReference type="InterPro" id="IPR030373">
    <property type="entry name" value="PABS_CS"/>
</dbReference>
<name>A0A914I5J0_GLORO</name>
<dbReference type="PROSITE" id="PS01330">
    <property type="entry name" value="PABS_1"/>
    <property type="match status" value="1"/>
</dbReference>
<dbReference type="Pfam" id="PF01564">
    <property type="entry name" value="Spermine_synth"/>
    <property type="match status" value="1"/>
</dbReference>
<dbReference type="FunFam" id="3.40.50.150:FF:000013">
    <property type="entry name" value="Spermidine synthase"/>
    <property type="match status" value="1"/>
</dbReference>
<keyword evidence="6" id="KW-1185">Reference proteome</keyword>
<dbReference type="GO" id="GO:0008295">
    <property type="term" value="P:spermidine biosynthetic process"/>
    <property type="evidence" value="ECO:0007669"/>
    <property type="project" value="TreeGrafter"/>
</dbReference>
<dbReference type="PANTHER" id="PTHR11558">
    <property type="entry name" value="SPERMIDINE/SPERMINE SYNTHASE"/>
    <property type="match status" value="1"/>
</dbReference>
<dbReference type="InterPro" id="IPR001045">
    <property type="entry name" value="Spermi_synthase"/>
</dbReference>
<organism evidence="6 7">
    <name type="scientific">Globodera rostochiensis</name>
    <name type="common">Golden nematode worm</name>
    <name type="synonym">Heterodera rostochiensis</name>
    <dbReference type="NCBI Taxonomy" id="31243"/>
    <lineage>
        <taxon>Eukaryota</taxon>
        <taxon>Metazoa</taxon>
        <taxon>Ecdysozoa</taxon>
        <taxon>Nematoda</taxon>
        <taxon>Chromadorea</taxon>
        <taxon>Rhabditida</taxon>
        <taxon>Tylenchina</taxon>
        <taxon>Tylenchomorpha</taxon>
        <taxon>Tylenchoidea</taxon>
        <taxon>Heteroderidae</taxon>
        <taxon>Heteroderinae</taxon>
        <taxon>Globodera</taxon>
    </lineage>
</organism>
<feature type="domain" description="PABS" evidence="5">
    <location>
        <begin position="34"/>
        <end position="267"/>
    </location>
</feature>
<dbReference type="WBParaSite" id="Gr19_v10_g7708.t1">
    <property type="protein sequence ID" value="Gr19_v10_g7708.t1"/>
    <property type="gene ID" value="Gr19_v10_g7708"/>
</dbReference>
<comment type="similarity">
    <text evidence="1 4">Belongs to the spermidine/spermine synthase family.</text>
</comment>
<dbReference type="InterPro" id="IPR030374">
    <property type="entry name" value="PABS"/>
</dbReference>
<proteinExistence type="inferred from homology"/>
<dbReference type="NCBIfam" id="NF002010">
    <property type="entry name" value="PRK00811.1"/>
    <property type="match status" value="1"/>
</dbReference>
<evidence type="ECO:0000259" key="5">
    <source>
        <dbReference type="PROSITE" id="PS51006"/>
    </source>
</evidence>
<dbReference type="InterPro" id="IPR035246">
    <property type="entry name" value="Spermidine_synt_N"/>
</dbReference>
<dbReference type="GO" id="GO:0004766">
    <property type="term" value="F:spermidine synthase activity"/>
    <property type="evidence" value="ECO:0007669"/>
    <property type="project" value="TreeGrafter"/>
</dbReference>
<dbReference type="Gene3D" id="3.40.50.150">
    <property type="entry name" value="Vaccinia Virus protein VP39"/>
    <property type="match status" value="1"/>
</dbReference>
<dbReference type="NCBIfam" id="TIGR00417">
    <property type="entry name" value="speE"/>
    <property type="match status" value="1"/>
</dbReference>
<accession>A0A914I5J0</accession>
<feature type="active site" description="Proton acceptor" evidence="3">
    <location>
        <position position="187"/>
    </location>
</feature>
<evidence type="ECO:0000313" key="6">
    <source>
        <dbReference type="Proteomes" id="UP000887572"/>
    </source>
</evidence>
<sequence>MNLLHNEWYTEFSPDDAERIAAIGDGQSKMMKLDGAQMSGAWTGQAFSLHVDQVLFSGRSKFQDVLVFKSKAYGNVLVLDGAIQTTDRDEFAYQEMLTHLPICSHPNPKQVLIIGGGDGGILREVLKHRSVERVVMCEIDEMVVKVAKQFLHGLAAAFDSPKLQLHIGDGFEFLKGQKAQFDVIITDSSDPIGPAESLFGKAYYQLVNDALKDGGVLASQAESIWLHLPLISKMVNCARELFPSVAYASASVPTYPSGTIGYLVASKRQEHDLTVPLRPLDSSECRLMGLKFYNQRLHSASFVLPNFAEEALNRQPNIGADH</sequence>
<dbReference type="SUPFAM" id="SSF53335">
    <property type="entry name" value="S-adenosyl-L-methionine-dependent methyltransferases"/>
    <property type="match status" value="1"/>
</dbReference>
<dbReference type="Pfam" id="PF17284">
    <property type="entry name" value="Spermine_synt_N"/>
    <property type="match status" value="1"/>
</dbReference>
<keyword evidence="2 3" id="KW-0808">Transferase</keyword>
<reference evidence="7" key="1">
    <citation type="submission" date="2022-11" db="UniProtKB">
        <authorList>
            <consortium name="WormBaseParasite"/>
        </authorList>
    </citation>
    <scope>IDENTIFICATION</scope>
</reference>